<comment type="caution">
    <text evidence="1">The sequence shown here is derived from an EMBL/GenBank/DDBJ whole genome shotgun (WGS) entry which is preliminary data.</text>
</comment>
<evidence type="ECO:0000313" key="2">
    <source>
        <dbReference type="Proteomes" id="UP001177021"/>
    </source>
</evidence>
<keyword evidence="2" id="KW-1185">Reference proteome</keyword>
<accession>A0ACB0LBX1</accession>
<dbReference type="EMBL" id="CASHSV030000513">
    <property type="protein sequence ID" value="CAJ2666290.1"/>
    <property type="molecule type" value="Genomic_DNA"/>
</dbReference>
<proteinExistence type="predicted"/>
<organism evidence="1 2">
    <name type="scientific">Trifolium pratense</name>
    <name type="common">Red clover</name>
    <dbReference type="NCBI Taxonomy" id="57577"/>
    <lineage>
        <taxon>Eukaryota</taxon>
        <taxon>Viridiplantae</taxon>
        <taxon>Streptophyta</taxon>
        <taxon>Embryophyta</taxon>
        <taxon>Tracheophyta</taxon>
        <taxon>Spermatophyta</taxon>
        <taxon>Magnoliopsida</taxon>
        <taxon>eudicotyledons</taxon>
        <taxon>Gunneridae</taxon>
        <taxon>Pentapetalae</taxon>
        <taxon>rosids</taxon>
        <taxon>fabids</taxon>
        <taxon>Fabales</taxon>
        <taxon>Fabaceae</taxon>
        <taxon>Papilionoideae</taxon>
        <taxon>50 kb inversion clade</taxon>
        <taxon>NPAAA clade</taxon>
        <taxon>Hologalegina</taxon>
        <taxon>IRL clade</taxon>
        <taxon>Trifolieae</taxon>
        <taxon>Trifolium</taxon>
    </lineage>
</organism>
<reference evidence="1" key="1">
    <citation type="submission" date="2023-10" db="EMBL/GenBank/DDBJ databases">
        <authorList>
            <person name="Rodriguez Cubillos JULIANA M."/>
            <person name="De Vega J."/>
        </authorList>
    </citation>
    <scope>NUCLEOTIDE SEQUENCE</scope>
</reference>
<dbReference type="Proteomes" id="UP001177021">
    <property type="component" value="Unassembled WGS sequence"/>
</dbReference>
<name>A0ACB0LBX1_TRIPR</name>
<sequence>MNDITCFQNRVILAPKNSIVDTINDYMLDLIPGEEKTYLSYDTPLAQNVDGQTVDDVHTPEFVNTISMSGLPNHQLRLKAGVPIKIRIMQWNKTYYYKIEKTCS</sequence>
<evidence type="ECO:0000313" key="1">
    <source>
        <dbReference type="EMBL" id="CAJ2666290.1"/>
    </source>
</evidence>
<gene>
    <name evidence="1" type="ORF">MILVUS5_LOCUS31103</name>
</gene>
<protein>
    <submittedName>
        <fullName evidence="1">Uncharacterized protein</fullName>
    </submittedName>
</protein>